<accession>A0A0G3GY04</accession>
<dbReference type="InterPro" id="IPR019888">
    <property type="entry name" value="Tscrpt_reg_AsnC-like"/>
</dbReference>
<evidence type="ECO:0000259" key="1">
    <source>
        <dbReference type="Pfam" id="PF01037"/>
    </source>
</evidence>
<dbReference type="SUPFAM" id="SSF46785">
    <property type="entry name" value="Winged helix' DNA-binding domain"/>
    <property type="match status" value="2"/>
</dbReference>
<dbReference type="PANTHER" id="PTHR30154:SF34">
    <property type="entry name" value="TRANSCRIPTIONAL REGULATOR AZLB"/>
    <property type="match status" value="1"/>
</dbReference>
<dbReference type="InterPro" id="IPR019887">
    <property type="entry name" value="Tscrpt_reg_AsnC/Lrp_C"/>
</dbReference>
<dbReference type="GO" id="GO:0005829">
    <property type="term" value="C:cytosol"/>
    <property type="evidence" value="ECO:0007669"/>
    <property type="project" value="TreeGrafter"/>
</dbReference>
<dbReference type="GO" id="GO:0043200">
    <property type="term" value="P:response to amino acid"/>
    <property type="evidence" value="ECO:0007669"/>
    <property type="project" value="TreeGrafter"/>
</dbReference>
<protein>
    <submittedName>
        <fullName evidence="3">Transcriptional regulator</fullName>
    </submittedName>
</protein>
<dbReference type="InterPro" id="IPR036388">
    <property type="entry name" value="WH-like_DNA-bd_sf"/>
</dbReference>
<dbReference type="KEGG" id="cei:CEPID_09280"/>
<dbReference type="OrthoDB" id="4050641at2"/>
<dbReference type="GO" id="GO:0043565">
    <property type="term" value="F:sequence-specific DNA binding"/>
    <property type="evidence" value="ECO:0007669"/>
    <property type="project" value="TreeGrafter"/>
</dbReference>
<dbReference type="EMBL" id="CP011541">
    <property type="protein sequence ID" value="AKK03702.1"/>
    <property type="molecule type" value="Genomic_DNA"/>
</dbReference>
<dbReference type="InterPro" id="IPR000835">
    <property type="entry name" value="HTH_MarR-typ"/>
</dbReference>
<evidence type="ECO:0000313" key="4">
    <source>
        <dbReference type="Proteomes" id="UP000035368"/>
    </source>
</evidence>
<dbReference type="Pfam" id="PF01037">
    <property type="entry name" value="AsnC_trans_reg"/>
    <property type="match status" value="2"/>
</dbReference>
<organism evidence="3 4">
    <name type="scientific">Corynebacterium epidermidicanis</name>
    <dbReference type="NCBI Taxonomy" id="1050174"/>
    <lineage>
        <taxon>Bacteria</taxon>
        <taxon>Bacillati</taxon>
        <taxon>Actinomycetota</taxon>
        <taxon>Actinomycetes</taxon>
        <taxon>Mycobacteriales</taxon>
        <taxon>Corynebacteriaceae</taxon>
        <taxon>Corynebacterium</taxon>
    </lineage>
</organism>
<gene>
    <name evidence="3" type="ORF">CEPID_09280</name>
</gene>
<dbReference type="PANTHER" id="PTHR30154">
    <property type="entry name" value="LEUCINE-RESPONSIVE REGULATORY PROTEIN"/>
    <property type="match status" value="1"/>
</dbReference>
<dbReference type="Proteomes" id="UP000035368">
    <property type="component" value="Chromosome"/>
</dbReference>
<feature type="domain" description="Transcription regulator AsnC/Lrp ligand binding" evidence="1">
    <location>
        <begin position="68"/>
        <end position="135"/>
    </location>
</feature>
<dbReference type="STRING" id="1050174.CEPID_09280"/>
<dbReference type="GO" id="GO:0003700">
    <property type="term" value="F:DNA-binding transcription factor activity"/>
    <property type="evidence" value="ECO:0007669"/>
    <property type="project" value="InterPro"/>
</dbReference>
<feature type="domain" description="HTH marR-type" evidence="2">
    <location>
        <begin position="176"/>
        <end position="222"/>
    </location>
</feature>
<dbReference type="Pfam" id="PF13412">
    <property type="entry name" value="HTH_24"/>
    <property type="match status" value="1"/>
</dbReference>
<dbReference type="InterPro" id="IPR011008">
    <property type="entry name" value="Dimeric_a/b-barrel"/>
</dbReference>
<dbReference type="Gene3D" id="1.10.10.10">
    <property type="entry name" value="Winged helix-like DNA-binding domain superfamily/Winged helix DNA-binding domain"/>
    <property type="match status" value="2"/>
</dbReference>
<dbReference type="SMART" id="SM00344">
    <property type="entry name" value="HTH_ASNC"/>
    <property type="match status" value="1"/>
</dbReference>
<feature type="domain" description="Transcription regulator AsnC/Lrp ligand binding" evidence="1">
    <location>
        <begin position="239"/>
        <end position="307"/>
    </location>
</feature>
<evidence type="ECO:0000259" key="2">
    <source>
        <dbReference type="Pfam" id="PF12802"/>
    </source>
</evidence>
<dbReference type="Gene3D" id="3.30.70.920">
    <property type="match status" value="2"/>
</dbReference>
<sequence>MLNRTDLDIIGALFYDPRASIDTLAHVADVSPSTASRRLKQLIDSHRVHIVGEVAWQLFSDSYPVHAWIRVLGTDITSVARTIAALPEAQHVATIFGREPIFTTLNARSDSALLQLIDDIQQIPGVSTVMTLPILTWAAKASGWNPRLLSDSQVSQIPHPQDFPTRAQPAGFAPTKTELTALRGLQRNGRFTAAELSTLAKVSAPTAQRTINRIIDRGWLRPRVECNLADIGITCRFLVRIQTDPQHTEAVLRAVSSHPANRFVTQVAGDADIFAVGVCTDRQELARIINEDLANIPGVRGTRTDIIARDWKRYWHTLGPDGELGDFRPPKVR</sequence>
<dbReference type="AlphaFoldDB" id="A0A0G3GY04"/>
<dbReference type="RefSeq" id="WP_047240693.1">
    <property type="nucleotide sequence ID" value="NZ_CP011541.1"/>
</dbReference>
<name>A0A0G3GY04_9CORY</name>
<dbReference type="SUPFAM" id="SSF54909">
    <property type="entry name" value="Dimeric alpha+beta barrel"/>
    <property type="match status" value="2"/>
</dbReference>
<dbReference type="PATRIC" id="fig|1050174.4.peg.1867"/>
<dbReference type="Pfam" id="PF12802">
    <property type="entry name" value="MarR_2"/>
    <property type="match status" value="1"/>
</dbReference>
<reference evidence="3 4" key="1">
    <citation type="submission" date="2015-05" db="EMBL/GenBank/DDBJ databases">
        <title>Complete genome sequence of Corynebacterium epidermidicanis DSM 45586, isolated from the skin of a dog suffering from pruritus.</title>
        <authorList>
            <person name="Ruckert C."/>
            <person name="Albersmeier A."/>
            <person name="Winkler A."/>
            <person name="Tauch A."/>
        </authorList>
    </citation>
    <scope>NUCLEOTIDE SEQUENCE [LARGE SCALE GENOMIC DNA]</scope>
    <source>
        <strain evidence="3 4">DSM 45586</strain>
    </source>
</reference>
<proteinExistence type="predicted"/>
<dbReference type="InterPro" id="IPR036390">
    <property type="entry name" value="WH_DNA-bd_sf"/>
</dbReference>
<keyword evidence="4" id="KW-1185">Reference proteome</keyword>
<evidence type="ECO:0000313" key="3">
    <source>
        <dbReference type="EMBL" id="AKK03702.1"/>
    </source>
</evidence>